<dbReference type="InterPro" id="IPR019271">
    <property type="entry name" value="DUF2284_metal-binding"/>
</dbReference>
<accession>A0A9D2RVY7</accession>
<organism evidence="1 2">
    <name type="scientific">Candidatus Blautia faecavium</name>
    <dbReference type="NCBI Taxonomy" id="2838487"/>
    <lineage>
        <taxon>Bacteria</taxon>
        <taxon>Bacillati</taxon>
        <taxon>Bacillota</taxon>
        <taxon>Clostridia</taxon>
        <taxon>Lachnospirales</taxon>
        <taxon>Lachnospiraceae</taxon>
        <taxon>Blautia</taxon>
    </lineage>
</organism>
<reference evidence="1" key="2">
    <citation type="submission" date="2021-04" db="EMBL/GenBank/DDBJ databases">
        <authorList>
            <person name="Gilroy R."/>
        </authorList>
    </citation>
    <scope>NUCLEOTIDE SEQUENCE</scope>
    <source>
        <strain evidence="1">ChiSjej1B19-5720</strain>
    </source>
</reference>
<name>A0A9D2RVY7_9FIRM</name>
<proteinExistence type="predicted"/>
<dbReference type="Pfam" id="PF10050">
    <property type="entry name" value="DUF2284"/>
    <property type="match status" value="1"/>
</dbReference>
<evidence type="ECO:0000313" key="2">
    <source>
        <dbReference type="Proteomes" id="UP000823842"/>
    </source>
</evidence>
<dbReference type="EMBL" id="DWYZ01000150">
    <property type="protein sequence ID" value="HJB28707.1"/>
    <property type="molecule type" value="Genomic_DNA"/>
</dbReference>
<protein>
    <submittedName>
        <fullName evidence="1">DUF2284 domain-containing protein</fullName>
    </submittedName>
</protein>
<evidence type="ECO:0000313" key="1">
    <source>
        <dbReference type="EMBL" id="HJB28707.1"/>
    </source>
</evidence>
<sequence>MNREDLIEKILKECAAAGIHEQAILSVDKIEFSDEVRHLCEVNYCGQYGTTWACPPAVGTVESCRAACRKFSQVYIFSTLHPLEDSFDLEGMEEGKNAHEDVCTSVREIFRKYFPENLMLTSEGCKNCKTCTYPDSPCRFPDKMYPSVESYGISVVNEAAAAGMHYINGANTVTYFGNIFF</sequence>
<gene>
    <name evidence="1" type="ORF">IAA06_07925</name>
</gene>
<dbReference type="Proteomes" id="UP000823842">
    <property type="component" value="Unassembled WGS sequence"/>
</dbReference>
<dbReference type="AlphaFoldDB" id="A0A9D2RVY7"/>
<comment type="caution">
    <text evidence="1">The sequence shown here is derived from an EMBL/GenBank/DDBJ whole genome shotgun (WGS) entry which is preliminary data.</text>
</comment>
<reference evidence="1" key="1">
    <citation type="journal article" date="2021" name="PeerJ">
        <title>Extensive microbial diversity within the chicken gut microbiome revealed by metagenomics and culture.</title>
        <authorList>
            <person name="Gilroy R."/>
            <person name="Ravi A."/>
            <person name="Getino M."/>
            <person name="Pursley I."/>
            <person name="Horton D.L."/>
            <person name="Alikhan N.F."/>
            <person name="Baker D."/>
            <person name="Gharbi K."/>
            <person name="Hall N."/>
            <person name="Watson M."/>
            <person name="Adriaenssens E.M."/>
            <person name="Foster-Nyarko E."/>
            <person name="Jarju S."/>
            <person name="Secka A."/>
            <person name="Antonio M."/>
            <person name="Oren A."/>
            <person name="Chaudhuri R.R."/>
            <person name="La Ragione R."/>
            <person name="Hildebrand F."/>
            <person name="Pallen M.J."/>
        </authorList>
    </citation>
    <scope>NUCLEOTIDE SEQUENCE</scope>
    <source>
        <strain evidence="1">ChiSjej1B19-5720</strain>
    </source>
</reference>